<protein>
    <submittedName>
        <fullName evidence="2">Uncharacterized protein</fullName>
    </submittedName>
</protein>
<keyword evidence="1" id="KW-0472">Membrane</keyword>
<proteinExistence type="predicted"/>
<dbReference type="EMBL" id="BNJK01000001">
    <property type="protein sequence ID" value="GHO92247.1"/>
    <property type="molecule type" value="Genomic_DNA"/>
</dbReference>
<keyword evidence="1" id="KW-0812">Transmembrane</keyword>
<evidence type="ECO:0000313" key="2">
    <source>
        <dbReference type="EMBL" id="GHO92247.1"/>
    </source>
</evidence>
<dbReference type="AlphaFoldDB" id="A0A8J3IIX7"/>
<accession>A0A8J3IIX7</accession>
<feature type="transmembrane region" description="Helical" evidence="1">
    <location>
        <begin position="38"/>
        <end position="58"/>
    </location>
</feature>
<keyword evidence="1" id="KW-1133">Transmembrane helix</keyword>
<organism evidence="2 3">
    <name type="scientific">Reticulibacter mediterranei</name>
    <dbReference type="NCBI Taxonomy" id="2778369"/>
    <lineage>
        <taxon>Bacteria</taxon>
        <taxon>Bacillati</taxon>
        <taxon>Chloroflexota</taxon>
        <taxon>Ktedonobacteria</taxon>
        <taxon>Ktedonobacterales</taxon>
        <taxon>Reticulibacteraceae</taxon>
        <taxon>Reticulibacter</taxon>
    </lineage>
</organism>
<keyword evidence="3" id="KW-1185">Reference proteome</keyword>
<feature type="transmembrane region" description="Helical" evidence="1">
    <location>
        <begin position="6"/>
        <end position="26"/>
    </location>
</feature>
<reference evidence="2" key="1">
    <citation type="submission" date="2020-10" db="EMBL/GenBank/DDBJ databases">
        <title>Taxonomic study of unclassified bacteria belonging to the class Ktedonobacteria.</title>
        <authorList>
            <person name="Yabe S."/>
            <person name="Wang C.M."/>
            <person name="Zheng Y."/>
            <person name="Sakai Y."/>
            <person name="Cavaletti L."/>
            <person name="Monciardini P."/>
            <person name="Donadio S."/>
        </authorList>
    </citation>
    <scope>NUCLEOTIDE SEQUENCE</scope>
    <source>
        <strain evidence="2">ID150040</strain>
    </source>
</reference>
<sequence length="133" mass="14846">MNTMQNNFVLITLWITGFLFVLNVILAIVFRAQKKLEILSYCVACVLELIIFAFDFSYQTGAIALVPFHLPPGLPFNGPQIGAALAIGLGLFPAAYWHRTNFSDLSKRIAEDAKTMKESEAGVRIRKPGEWIN</sequence>
<gene>
    <name evidence="2" type="ORF">KSF_022950</name>
</gene>
<dbReference type="Proteomes" id="UP000597444">
    <property type="component" value="Unassembled WGS sequence"/>
</dbReference>
<feature type="transmembrane region" description="Helical" evidence="1">
    <location>
        <begin position="78"/>
        <end position="98"/>
    </location>
</feature>
<comment type="caution">
    <text evidence="2">The sequence shown here is derived from an EMBL/GenBank/DDBJ whole genome shotgun (WGS) entry which is preliminary data.</text>
</comment>
<evidence type="ECO:0000256" key="1">
    <source>
        <dbReference type="SAM" id="Phobius"/>
    </source>
</evidence>
<name>A0A8J3IIX7_9CHLR</name>
<evidence type="ECO:0000313" key="3">
    <source>
        <dbReference type="Proteomes" id="UP000597444"/>
    </source>
</evidence>